<dbReference type="Pfam" id="PF13356">
    <property type="entry name" value="Arm-DNA-bind_3"/>
    <property type="match status" value="1"/>
</dbReference>
<dbReference type="InterPro" id="IPR025166">
    <property type="entry name" value="Integrase_DNA_bind_dom"/>
</dbReference>
<comment type="caution">
    <text evidence="6">The sequence shown here is derived from an EMBL/GenBank/DDBJ whole genome shotgun (WGS) entry which is preliminary data.</text>
</comment>
<dbReference type="Pfam" id="PF00589">
    <property type="entry name" value="Phage_integrase"/>
    <property type="match status" value="1"/>
</dbReference>
<dbReference type="InterPro" id="IPR011010">
    <property type="entry name" value="DNA_brk_join_enz"/>
</dbReference>
<keyword evidence="4" id="KW-0233">DNA recombination</keyword>
<keyword evidence="2" id="KW-0229">DNA integration</keyword>
<dbReference type="InterPro" id="IPR002104">
    <property type="entry name" value="Integrase_catalytic"/>
</dbReference>
<dbReference type="CDD" id="cd00801">
    <property type="entry name" value="INT_P4_C"/>
    <property type="match status" value="1"/>
</dbReference>
<dbReference type="InterPro" id="IPR010998">
    <property type="entry name" value="Integrase_recombinase_N"/>
</dbReference>
<dbReference type="SUPFAM" id="SSF56349">
    <property type="entry name" value="DNA breaking-rejoining enzymes"/>
    <property type="match status" value="1"/>
</dbReference>
<name>A0ABV7AD85_9RHOB</name>
<evidence type="ECO:0000256" key="3">
    <source>
        <dbReference type="ARBA" id="ARBA00023125"/>
    </source>
</evidence>
<dbReference type="RefSeq" id="WP_377831517.1">
    <property type="nucleotide sequence ID" value="NZ_JBHRSK010000002.1"/>
</dbReference>
<dbReference type="PANTHER" id="PTHR30629">
    <property type="entry name" value="PROPHAGE INTEGRASE"/>
    <property type="match status" value="1"/>
</dbReference>
<proteinExistence type="inferred from homology"/>
<evidence type="ECO:0000313" key="6">
    <source>
        <dbReference type="EMBL" id="MFC2966895.1"/>
    </source>
</evidence>
<protein>
    <submittedName>
        <fullName evidence="6">Tyrosine-type recombinase/integrase</fullName>
    </submittedName>
</protein>
<dbReference type="InterPro" id="IPR050808">
    <property type="entry name" value="Phage_Integrase"/>
</dbReference>
<reference evidence="7" key="1">
    <citation type="journal article" date="2019" name="Int. J. Syst. Evol. Microbiol.">
        <title>The Global Catalogue of Microorganisms (GCM) 10K type strain sequencing project: providing services to taxonomists for standard genome sequencing and annotation.</title>
        <authorList>
            <consortium name="The Broad Institute Genomics Platform"/>
            <consortium name="The Broad Institute Genome Sequencing Center for Infectious Disease"/>
            <person name="Wu L."/>
            <person name="Ma J."/>
        </authorList>
    </citation>
    <scope>NUCLEOTIDE SEQUENCE [LARGE SCALE GENOMIC DNA]</scope>
    <source>
        <strain evidence="7">KCTC 62192</strain>
    </source>
</reference>
<dbReference type="PANTHER" id="PTHR30629:SF2">
    <property type="entry name" value="PROPHAGE INTEGRASE INTS-RELATED"/>
    <property type="match status" value="1"/>
</dbReference>
<dbReference type="PROSITE" id="PS51898">
    <property type="entry name" value="TYR_RECOMBINASE"/>
    <property type="match status" value="1"/>
</dbReference>
<evidence type="ECO:0000256" key="4">
    <source>
        <dbReference type="ARBA" id="ARBA00023172"/>
    </source>
</evidence>
<feature type="domain" description="Tyr recombinase" evidence="5">
    <location>
        <begin position="223"/>
        <end position="413"/>
    </location>
</feature>
<organism evidence="6 7">
    <name type="scientific">Acidimangrovimonas pyrenivorans</name>
    <dbReference type="NCBI Taxonomy" id="2030798"/>
    <lineage>
        <taxon>Bacteria</taxon>
        <taxon>Pseudomonadati</taxon>
        <taxon>Pseudomonadota</taxon>
        <taxon>Alphaproteobacteria</taxon>
        <taxon>Rhodobacterales</taxon>
        <taxon>Paracoccaceae</taxon>
        <taxon>Acidimangrovimonas</taxon>
    </lineage>
</organism>
<accession>A0ABV7AD85</accession>
<sequence>MAKSNKVKLTREAIRTIDPPEKGEFTLWDTEVLGLGVRCLPSGAKSYIVVYRAGRGRAGTPRRMTLGRVEGLRLEDARKAALRIRGEVLHGADPVAEQRAARREKKRQPIKLSEAIARYDKDQERRKVANRAKVQSSLKRHLLDQIGDMPLIDVDRRAVIEAMEAVEAGDGPGLDKPLPGAAASMRSYASTFLKWCADRGLIPANPLQGYKAPRATRAQRIARPGRSLSDAELARAWAACEGPKVHPVFGACVRVLLLTGQRRTETARMRWADLSEDRTVWRIPETETKNGFAHDVPLPALARDVIASVQPLADCEFVFSTTGTTPISGWSKANKALFSAFAILTEAEAVPAGQPLPAVAWTLHDLRRTFRSGLTRLGVDQDVAEIMLNHRPETLRSIYDRDPRMGERRDAAERWANHVAAIINPEGQRNVVQLREVY</sequence>
<keyword evidence="7" id="KW-1185">Reference proteome</keyword>
<evidence type="ECO:0000256" key="1">
    <source>
        <dbReference type="ARBA" id="ARBA00008857"/>
    </source>
</evidence>
<evidence type="ECO:0000256" key="2">
    <source>
        <dbReference type="ARBA" id="ARBA00022908"/>
    </source>
</evidence>
<dbReference type="Gene3D" id="1.10.150.130">
    <property type="match status" value="1"/>
</dbReference>
<dbReference type="Proteomes" id="UP001595443">
    <property type="component" value="Unassembled WGS sequence"/>
</dbReference>
<dbReference type="InterPro" id="IPR038488">
    <property type="entry name" value="Integrase_DNA-bd_sf"/>
</dbReference>
<evidence type="ECO:0000313" key="7">
    <source>
        <dbReference type="Proteomes" id="UP001595443"/>
    </source>
</evidence>
<dbReference type="InterPro" id="IPR013762">
    <property type="entry name" value="Integrase-like_cat_sf"/>
</dbReference>
<dbReference type="EMBL" id="JBHRSK010000002">
    <property type="protein sequence ID" value="MFC2966895.1"/>
    <property type="molecule type" value="Genomic_DNA"/>
</dbReference>
<comment type="similarity">
    <text evidence="1">Belongs to the 'phage' integrase family.</text>
</comment>
<gene>
    <name evidence="6" type="ORF">ACFOES_02210</name>
</gene>
<dbReference type="Gene3D" id="1.10.443.10">
    <property type="entry name" value="Intergrase catalytic core"/>
    <property type="match status" value="1"/>
</dbReference>
<evidence type="ECO:0000259" key="5">
    <source>
        <dbReference type="PROSITE" id="PS51898"/>
    </source>
</evidence>
<keyword evidence="3" id="KW-0238">DNA-binding</keyword>
<dbReference type="Gene3D" id="3.30.160.390">
    <property type="entry name" value="Integrase, DNA-binding domain"/>
    <property type="match status" value="1"/>
</dbReference>